<reference evidence="2" key="1">
    <citation type="submission" date="2023-03" db="EMBL/GenBank/DDBJ databases">
        <title>Actinoallomurus iriomotensis NBRC 103681.</title>
        <authorList>
            <person name="Ichikawa N."/>
            <person name="Sato H."/>
            <person name="Tonouchi N."/>
        </authorList>
    </citation>
    <scope>NUCLEOTIDE SEQUENCE</scope>
    <source>
        <strain evidence="2">NBRC 103681</strain>
    </source>
</reference>
<gene>
    <name evidence="2" type="ORF">Airi01_021320</name>
</gene>
<evidence type="ECO:0000313" key="3">
    <source>
        <dbReference type="Proteomes" id="UP001165135"/>
    </source>
</evidence>
<evidence type="ECO:0000256" key="1">
    <source>
        <dbReference type="SAM" id="MobiDB-lite"/>
    </source>
</evidence>
<dbReference type="EMBL" id="BSTJ01000002">
    <property type="protein sequence ID" value="GLY73865.1"/>
    <property type="molecule type" value="Genomic_DNA"/>
</dbReference>
<evidence type="ECO:0000313" key="2">
    <source>
        <dbReference type="EMBL" id="GLY73865.1"/>
    </source>
</evidence>
<feature type="region of interest" description="Disordered" evidence="1">
    <location>
        <begin position="1"/>
        <end position="25"/>
    </location>
</feature>
<sequence>MPAKDVPGADPHEIEVAGQPGGVGALAAPRHSYQQILTHRKTITHAMYPMPGGRAPLAVSPVRELGVSGWERGEAPETNPFVV</sequence>
<comment type="caution">
    <text evidence="2">The sequence shown here is derived from an EMBL/GenBank/DDBJ whole genome shotgun (WGS) entry which is preliminary data.</text>
</comment>
<accession>A0A9W6VMN6</accession>
<name>A0A9W6VMN6_9ACTN</name>
<proteinExistence type="predicted"/>
<dbReference type="AlphaFoldDB" id="A0A9W6VMN6"/>
<protein>
    <submittedName>
        <fullName evidence="2">Uncharacterized protein</fullName>
    </submittedName>
</protein>
<dbReference type="Proteomes" id="UP001165135">
    <property type="component" value="Unassembled WGS sequence"/>
</dbReference>
<organism evidence="2 3">
    <name type="scientific">Actinoallomurus iriomotensis</name>
    <dbReference type="NCBI Taxonomy" id="478107"/>
    <lineage>
        <taxon>Bacteria</taxon>
        <taxon>Bacillati</taxon>
        <taxon>Actinomycetota</taxon>
        <taxon>Actinomycetes</taxon>
        <taxon>Streptosporangiales</taxon>
        <taxon>Thermomonosporaceae</taxon>
        <taxon>Actinoallomurus</taxon>
    </lineage>
</organism>